<dbReference type="GO" id="GO:0005524">
    <property type="term" value="F:ATP binding"/>
    <property type="evidence" value="ECO:0007669"/>
    <property type="project" value="UniProtKB-UniRule"/>
</dbReference>
<evidence type="ECO:0000256" key="4">
    <source>
        <dbReference type="ARBA" id="ARBA00047899"/>
    </source>
</evidence>
<feature type="compositionally biased region" description="Low complexity" evidence="7">
    <location>
        <begin position="472"/>
        <end position="486"/>
    </location>
</feature>
<protein>
    <recommendedName>
        <fullName evidence="1">non-specific serine/threonine protein kinase</fullName>
        <ecNumber evidence="1">2.7.11.1</ecNumber>
    </recommendedName>
</protein>
<dbReference type="AlphaFoldDB" id="A0AAV5RNL1"/>
<dbReference type="GO" id="GO:0035556">
    <property type="term" value="P:intracellular signal transduction"/>
    <property type="evidence" value="ECO:0007669"/>
    <property type="project" value="TreeGrafter"/>
</dbReference>
<dbReference type="Proteomes" id="UP001362899">
    <property type="component" value="Unassembled WGS sequence"/>
</dbReference>
<dbReference type="PANTHER" id="PTHR24346:SF110">
    <property type="entry name" value="NON-SPECIFIC SERINE_THREONINE PROTEIN KINASE"/>
    <property type="match status" value="1"/>
</dbReference>
<evidence type="ECO:0000256" key="2">
    <source>
        <dbReference type="ARBA" id="ARBA00022741"/>
    </source>
</evidence>
<feature type="compositionally biased region" description="Low complexity" evidence="7">
    <location>
        <begin position="383"/>
        <end position="458"/>
    </location>
</feature>
<keyword evidence="2 6" id="KW-0547">Nucleotide-binding</keyword>
<keyword evidence="9" id="KW-0418">Kinase</keyword>
<dbReference type="Pfam" id="PF00069">
    <property type="entry name" value="Pkinase"/>
    <property type="match status" value="1"/>
</dbReference>
<evidence type="ECO:0000313" key="10">
    <source>
        <dbReference type="Proteomes" id="UP001362899"/>
    </source>
</evidence>
<dbReference type="SUPFAM" id="SSF56112">
    <property type="entry name" value="Protein kinase-like (PK-like)"/>
    <property type="match status" value="1"/>
</dbReference>
<dbReference type="GO" id="GO:0005737">
    <property type="term" value="C:cytoplasm"/>
    <property type="evidence" value="ECO:0007669"/>
    <property type="project" value="TreeGrafter"/>
</dbReference>
<feature type="region of interest" description="Disordered" evidence="7">
    <location>
        <begin position="343"/>
        <end position="486"/>
    </location>
</feature>
<evidence type="ECO:0000256" key="1">
    <source>
        <dbReference type="ARBA" id="ARBA00012513"/>
    </source>
</evidence>
<gene>
    <name evidence="9" type="ORF">DASB73_040770</name>
</gene>
<evidence type="ECO:0000256" key="6">
    <source>
        <dbReference type="PROSITE-ProRule" id="PRU10141"/>
    </source>
</evidence>
<dbReference type="InterPro" id="IPR011009">
    <property type="entry name" value="Kinase-like_dom_sf"/>
</dbReference>
<dbReference type="EC" id="2.7.11.1" evidence="1"/>
<feature type="region of interest" description="Disordered" evidence="7">
    <location>
        <begin position="532"/>
        <end position="563"/>
    </location>
</feature>
<organism evidence="9 10">
    <name type="scientific">Starmerella bacillaris</name>
    <name type="common">Yeast</name>
    <name type="synonym">Candida zemplinina</name>
    <dbReference type="NCBI Taxonomy" id="1247836"/>
    <lineage>
        <taxon>Eukaryota</taxon>
        <taxon>Fungi</taxon>
        <taxon>Dikarya</taxon>
        <taxon>Ascomycota</taxon>
        <taxon>Saccharomycotina</taxon>
        <taxon>Dipodascomycetes</taxon>
        <taxon>Dipodascales</taxon>
        <taxon>Trichomonascaceae</taxon>
        <taxon>Starmerella</taxon>
    </lineage>
</organism>
<feature type="compositionally biased region" description="Polar residues" evidence="7">
    <location>
        <begin position="794"/>
        <end position="815"/>
    </location>
</feature>
<accession>A0AAV5RNL1</accession>
<dbReference type="InterPro" id="IPR017441">
    <property type="entry name" value="Protein_kinase_ATP_BS"/>
</dbReference>
<evidence type="ECO:0000256" key="3">
    <source>
        <dbReference type="ARBA" id="ARBA00022840"/>
    </source>
</evidence>
<evidence type="ECO:0000256" key="5">
    <source>
        <dbReference type="ARBA" id="ARBA00048679"/>
    </source>
</evidence>
<dbReference type="FunFam" id="1.10.510.10:FF:000571">
    <property type="entry name" value="Maternal embryonic leucine zipper kinase"/>
    <property type="match status" value="1"/>
</dbReference>
<dbReference type="PROSITE" id="PS00108">
    <property type="entry name" value="PROTEIN_KINASE_ST"/>
    <property type="match status" value="1"/>
</dbReference>
<dbReference type="InterPro" id="IPR000719">
    <property type="entry name" value="Prot_kinase_dom"/>
</dbReference>
<feature type="domain" description="Protein kinase" evidence="8">
    <location>
        <begin position="56"/>
        <end position="325"/>
    </location>
</feature>
<sequence>MPSTALASASTPGQLGGSVPAPTEVSVPQSTSAMSRLSALSALSVRQHRNKRLGKYNLGQTIGRGEFGKVKLAWATDANGQKKQFAVKLLRQDKLNDSDENQQRKVCREMNALMACRHPHIVHLEEVLRNENYIGIILEYASGGDMYTQIYKHGRLDERSAQRLFAQLVSGVSYMHQKGVVHRDLKLENLLLDSNQNILISDFGFANAFRTKSGGFQLMETSCGSPCYAAPEVVNSSRHYDGRKVDIWSVGVILFTFLAGYLPFDDDPRNPDSEDIQLLYRYIASTSVKFPEWINSESRDLLRRILVVDPERRARMQDIMAHRWLAAYRQFLSIIPSEHEGVAPWQQRRRQSHAGVQQQPQNPRIAKSAHSRNVSVENERVQPPRSRYSAAPTPAASAYARGQLYSHSQGHSQSQSQNQNQIQSQIQNQSQNQSQNQIQNQNQNQQSHSHSQSQGQIQLQRPQSATVHSTHHPQTSPHTSPALSQQPFSQFSQFSQSVRADAAAHFPMAPAGMKRQSASPHMPVYAYSGYSNSASTVDSQPTRDADGSKHRLAQQSKPRPVSFQVQSPNAFELVDGSSLYAPRASQPRVEISREPSKSGEISRPLALTSEKAHTHSRYNSNVSATYSSGLHLQDDVLNRSNSQAERASANFPGNVSANVSESIAPSYSANAAGNSVSAPYAGNAAPVSQIPRSISAHAQILKSNTGANPAESFMAHSGMTRAPTMPSIASSPRDDVRWSESSGRPNRTSMQMRTRAPEHEKQANAGSSKIKSRLSSALWYRSSSGSRFEAEARVNSTGNSAAVQSAKSVGGSETTPFADGQTSSVSTYSNSNTNTAGSQLTANTENTTSTTSTANTVATALTSASTMSDSHLVLSNHINTGNKDLKNISSREILQHQQLQEMQQKLNLQNNQQEYPINTQYSAIPVSHSEANLNENSQPSGIPVKSNKDQGMNFKRRTLNFFKRRSMA</sequence>
<feature type="region of interest" description="Disordered" evidence="7">
    <location>
        <begin position="720"/>
        <end position="770"/>
    </location>
</feature>
<comment type="catalytic activity">
    <reaction evidence="4">
        <text>L-threonyl-[protein] + ATP = O-phospho-L-threonyl-[protein] + ADP + H(+)</text>
        <dbReference type="Rhea" id="RHEA:46608"/>
        <dbReference type="Rhea" id="RHEA-COMP:11060"/>
        <dbReference type="Rhea" id="RHEA-COMP:11605"/>
        <dbReference type="ChEBI" id="CHEBI:15378"/>
        <dbReference type="ChEBI" id="CHEBI:30013"/>
        <dbReference type="ChEBI" id="CHEBI:30616"/>
        <dbReference type="ChEBI" id="CHEBI:61977"/>
        <dbReference type="ChEBI" id="CHEBI:456216"/>
        <dbReference type="EC" id="2.7.11.1"/>
    </reaction>
</comment>
<dbReference type="EMBL" id="BTGC01000008">
    <property type="protein sequence ID" value="GMM53114.1"/>
    <property type="molecule type" value="Genomic_DNA"/>
</dbReference>
<comment type="caution">
    <text evidence="9">The sequence shown here is derived from an EMBL/GenBank/DDBJ whole genome shotgun (WGS) entry which is preliminary data.</text>
</comment>
<evidence type="ECO:0000313" key="9">
    <source>
        <dbReference type="EMBL" id="GMM53114.1"/>
    </source>
</evidence>
<dbReference type="PROSITE" id="PS50011">
    <property type="entry name" value="PROTEIN_KINASE_DOM"/>
    <property type="match status" value="1"/>
</dbReference>
<comment type="catalytic activity">
    <reaction evidence="5">
        <text>L-seryl-[protein] + ATP = O-phospho-L-seryl-[protein] + ADP + H(+)</text>
        <dbReference type="Rhea" id="RHEA:17989"/>
        <dbReference type="Rhea" id="RHEA-COMP:9863"/>
        <dbReference type="Rhea" id="RHEA-COMP:11604"/>
        <dbReference type="ChEBI" id="CHEBI:15378"/>
        <dbReference type="ChEBI" id="CHEBI:29999"/>
        <dbReference type="ChEBI" id="CHEBI:30616"/>
        <dbReference type="ChEBI" id="CHEBI:83421"/>
        <dbReference type="ChEBI" id="CHEBI:456216"/>
        <dbReference type="EC" id="2.7.11.1"/>
    </reaction>
</comment>
<name>A0AAV5RNL1_STABA</name>
<evidence type="ECO:0000259" key="8">
    <source>
        <dbReference type="PROSITE" id="PS50011"/>
    </source>
</evidence>
<dbReference type="InterPro" id="IPR008271">
    <property type="entry name" value="Ser/Thr_kinase_AS"/>
</dbReference>
<keyword evidence="9" id="KW-0808">Transferase</keyword>
<proteinExistence type="predicted"/>
<evidence type="ECO:0000256" key="7">
    <source>
        <dbReference type="SAM" id="MobiDB-lite"/>
    </source>
</evidence>
<feature type="binding site" evidence="6">
    <location>
        <position position="88"/>
    </location>
    <ligand>
        <name>ATP</name>
        <dbReference type="ChEBI" id="CHEBI:30616"/>
    </ligand>
</feature>
<feature type="compositionally biased region" description="Low complexity" evidence="7">
    <location>
        <begin position="822"/>
        <end position="851"/>
    </location>
</feature>
<keyword evidence="3 6" id="KW-0067">ATP-binding</keyword>
<dbReference type="PANTHER" id="PTHR24346">
    <property type="entry name" value="MAP/MICROTUBULE AFFINITY-REGULATING KINASE"/>
    <property type="match status" value="1"/>
</dbReference>
<dbReference type="PROSITE" id="PS00107">
    <property type="entry name" value="PROTEIN_KINASE_ATP"/>
    <property type="match status" value="1"/>
</dbReference>
<feature type="compositionally biased region" description="Polar residues" evidence="7">
    <location>
        <begin position="1"/>
        <end position="13"/>
    </location>
</feature>
<dbReference type="GO" id="GO:0004674">
    <property type="term" value="F:protein serine/threonine kinase activity"/>
    <property type="evidence" value="ECO:0007669"/>
    <property type="project" value="UniProtKB-KW"/>
</dbReference>
<feature type="compositionally biased region" description="Polar residues" evidence="7">
    <location>
        <begin position="739"/>
        <end position="752"/>
    </location>
</feature>
<reference evidence="9 10" key="1">
    <citation type="journal article" date="2023" name="Elife">
        <title>Identification of key yeast species and microbe-microbe interactions impacting larval growth of Drosophila in the wild.</title>
        <authorList>
            <person name="Mure A."/>
            <person name="Sugiura Y."/>
            <person name="Maeda R."/>
            <person name="Honda K."/>
            <person name="Sakurai N."/>
            <person name="Takahashi Y."/>
            <person name="Watada M."/>
            <person name="Katoh T."/>
            <person name="Gotoh A."/>
            <person name="Gotoh Y."/>
            <person name="Taniguchi I."/>
            <person name="Nakamura K."/>
            <person name="Hayashi T."/>
            <person name="Katayama T."/>
            <person name="Uemura T."/>
            <person name="Hattori Y."/>
        </authorList>
    </citation>
    <scope>NUCLEOTIDE SEQUENCE [LARGE SCALE GENOMIC DNA]</scope>
    <source>
        <strain evidence="9 10">SB-73</strain>
    </source>
</reference>
<feature type="region of interest" description="Disordered" evidence="7">
    <location>
        <begin position="785"/>
        <end position="851"/>
    </location>
</feature>
<dbReference type="Gene3D" id="1.10.510.10">
    <property type="entry name" value="Transferase(Phosphotransferase) domain 1"/>
    <property type="match status" value="1"/>
</dbReference>
<feature type="region of interest" description="Disordered" evidence="7">
    <location>
        <begin position="583"/>
        <end position="604"/>
    </location>
</feature>
<keyword evidence="9" id="KW-0723">Serine/threonine-protein kinase</keyword>
<feature type="compositionally biased region" description="Polar residues" evidence="7">
    <location>
        <begin position="553"/>
        <end position="563"/>
    </location>
</feature>
<feature type="region of interest" description="Disordered" evidence="7">
    <location>
        <begin position="1"/>
        <end position="30"/>
    </location>
</feature>
<dbReference type="SMART" id="SM00220">
    <property type="entry name" value="S_TKc"/>
    <property type="match status" value="1"/>
</dbReference>
<keyword evidence="10" id="KW-1185">Reference proteome</keyword>